<dbReference type="Proteomes" id="UP000019423">
    <property type="component" value="Chromosome"/>
</dbReference>
<evidence type="ECO:0000313" key="1">
    <source>
        <dbReference type="EMBL" id="AHJ98187.1"/>
    </source>
</evidence>
<evidence type="ECO:0000313" key="2">
    <source>
        <dbReference type="Proteomes" id="UP000019423"/>
    </source>
</evidence>
<gene>
    <name evidence="1" type="ORF">Hsw_2592</name>
</gene>
<sequence length="44" mass="5164">MYPVQVHSWEDAKQKQEGPFDRKELMEKLLRLTGDTTLNQTGPF</sequence>
<dbReference type="AlphaFoldDB" id="W8F2D3"/>
<dbReference type="PATRIC" id="fig|1227739.3.peg.2783"/>
<organism evidence="1 2">
    <name type="scientific">Hymenobacter swuensis DY53</name>
    <dbReference type="NCBI Taxonomy" id="1227739"/>
    <lineage>
        <taxon>Bacteria</taxon>
        <taxon>Pseudomonadati</taxon>
        <taxon>Bacteroidota</taxon>
        <taxon>Cytophagia</taxon>
        <taxon>Cytophagales</taxon>
        <taxon>Hymenobacteraceae</taxon>
        <taxon>Hymenobacter</taxon>
    </lineage>
</organism>
<keyword evidence="2" id="KW-1185">Reference proteome</keyword>
<accession>W8F2D3</accession>
<dbReference type="EMBL" id="CP007145">
    <property type="protein sequence ID" value="AHJ98187.1"/>
    <property type="molecule type" value="Genomic_DNA"/>
</dbReference>
<proteinExistence type="predicted"/>
<protein>
    <submittedName>
        <fullName evidence="1">Uncharacterized protein</fullName>
    </submittedName>
</protein>
<dbReference type="KEGG" id="hsw:Hsw_2592"/>
<name>W8F2D3_9BACT</name>
<reference evidence="1 2" key="1">
    <citation type="submission" date="2014-01" db="EMBL/GenBank/DDBJ databases">
        <title>Complete genome sequence of ionizing-radiation resistance bacterium Hymenobacter swuensis DY53.</title>
        <authorList>
            <person name="Jung J.-H."/>
            <person name="Jeong S.-W."/>
            <person name="Joe M.-H."/>
            <person name="Cho y.-j."/>
            <person name="Kim M.-K."/>
            <person name="Lim S.-Y."/>
        </authorList>
    </citation>
    <scope>NUCLEOTIDE SEQUENCE [LARGE SCALE GENOMIC DNA]</scope>
    <source>
        <strain evidence="1 2">DY53</strain>
    </source>
</reference>
<dbReference type="STRING" id="1227739.Hsw_2592"/>
<dbReference type="HOGENOM" id="CLU_3217275_0_0_10"/>